<protein>
    <submittedName>
        <fullName evidence="2">Uncharacterized protein</fullName>
    </submittedName>
</protein>
<gene>
    <name evidence="2" type="ORF">JAZ04_14510</name>
</gene>
<evidence type="ECO:0000256" key="1">
    <source>
        <dbReference type="SAM" id="MobiDB-lite"/>
    </source>
</evidence>
<dbReference type="Proteomes" id="UP000886687">
    <property type="component" value="Unassembled WGS sequence"/>
</dbReference>
<dbReference type="AlphaFoldDB" id="A0A9E4K7Z3"/>
<dbReference type="EMBL" id="JAEPDI010000012">
    <property type="protein sequence ID" value="MCG7940049.1"/>
    <property type="molecule type" value="Genomic_DNA"/>
</dbReference>
<name>A0A9E4K7Z3_9GAMM</name>
<feature type="compositionally biased region" description="Basic and acidic residues" evidence="1">
    <location>
        <begin position="110"/>
        <end position="122"/>
    </location>
</feature>
<comment type="caution">
    <text evidence="2">The sequence shown here is derived from an EMBL/GenBank/DDBJ whole genome shotgun (WGS) entry which is preliminary data.</text>
</comment>
<evidence type="ECO:0000313" key="3">
    <source>
        <dbReference type="Proteomes" id="UP000886687"/>
    </source>
</evidence>
<feature type="region of interest" description="Disordered" evidence="1">
    <location>
        <begin position="99"/>
        <end position="122"/>
    </location>
</feature>
<sequence>MWIFYKHLPKNVTLKEIQNVTLKGARSNWSPLSVFKKPRIKRTKIIRIRDLQKDSIEYHAIVQVNPTSVTDTIIDNLDGRTVNGLYLRPHRYQRRFANRDRRNMQNYDHQSGERRKSDRRRDNLITRVMAID</sequence>
<evidence type="ECO:0000313" key="2">
    <source>
        <dbReference type="EMBL" id="MCG7940049.1"/>
    </source>
</evidence>
<accession>A0A9E4K7Z3</accession>
<reference evidence="2" key="1">
    <citation type="journal article" date="2021" name="Proc. Natl. Acad. Sci. U.S.A.">
        <title>Global biogeography of chemosynthetic symbionts reveals both localized and globally distributed symbiont groups. .</title>
        <authorList>
            <person name="Osvatic J.T."/>
            <person name="Wilkins L.G.E."/>
            <person name="Leibrecht L."/>
            <person name="Leray M."/>
            <person name="Zauner S."/>
            <person name="Polzin J."/>
            <person name="Camacho Y."/>
            <person name="Gros O."/>
            <person name="van Gils J.A."/>
            <person name="Eisen J.A."/>
            <person name="Petersen J.M."/>
            <person name="Yuen B."/>
        </authorList>
    </citation>
    <scope>NUCLEOTIDE SEQUENCE</scope>
    <source>
        <strain evidence="2">MAGL173</strain>
    </source>
</reference>
<organism evidence="2 3">
    <name type="scientific">Candidatus Thiodiazotropha lotti</name>
    <dbReference type="NCBI Taxonomy" id="2792787"/>
    <lineage>
        <taxon>Bacteria</taxon>
        <taxon>Pseudomonadati</taxon>
        <taxon>Pseudomonadota</taxon>
        <taxon>Gammaproteobacteria</taxon>
        <taxon>Chromatiales</taxon>
        <taxon>Sedimenticolaceae</taxon>
        <taxon>Candidatus Thiodiazotropha</taxon>
    </lineage>
</organism>
<proteinExistence type="predicted"/>